<accession>A0ACC0PV68</accession>
<reference evidence="1" key="1">
    <citation type="submission" date="2022-02" db="EMBL/GenBank/DDBJ databases">
        <title>Plant Genome Project.</title>
        <authorList>
            <person name="Zhang R.-G."/>
        </authorList>
    </citation>
    <scope>NUCLEOTIDE SEQUENCE</scope>
    <source>
        <strain evidence="1">AT1</strain>
    </source>
</reference>
<dbReference type="Proteomes" id="UP001062846">
    <property type="component" value="Chromosome 2"/>
</dbReference>
<evidence type="ECO:0000313" key="2">
    <source>
        <dbReference type="Proteomes" id="UP001062846"/>
    </source>
</evidence>
<organism evidence="1 2">
    <name type="scientific">Rhododendron molle</name>
    <name type="common">Chinese azalea</name>
    <name type="synonym">Azalea mollis</name>
    <dbReference type="NCBI Taxonomy" id="49168"/>
    <lineage>
        <taxon>Eukaryota</taxon>
        <taxon>Viridiplantae</taxon>
        <taxon>Streptophyta</taxon>
        <taxon>Embryophyta</taxon>
        <taxon>Tracheophyta</taxon>
        <taxon>Spermatophyta</taxon>
        <taxon>Magnoliopsida</taxon>
        <taxon>eudicotyledons</taxon>
        <taxon>Gunneridae</taxon>
        <taxon>Pentapetalae</taxon>
        <taxon>asterids</taxon>
        <taxon>Ericales</taxon>
        <taxon>Ericaceae</taxon>
        <taxon>Ericoideae</taxon>
        <taxon>Rhodoreae</taxon>
        <taxon>Rhododendron</taxon>
    </lineage>
</organism>
<name>A0ACC0PV68_RHOML</name>
<keyword evidence="2" id="KW-1185">Reference proteome</keyword>
<dbReference type="EMBL" id="CM046389">
    <property type="protein sequence ID" value="KAI8568557.1"/>
    <property type="molecule type" value="Genomic_DNA"/>
</dbReference>
<evidence type="ECO:0000313" key="1">
    <source>
        <dbReference type="EMBL" id="KAI8568557.1"/>
    </source>
</evidence>
<gene>
    <name evidence="1" type="ORF">RHMOL_Rhmol02G0210200</name>
</gene>
<comment type="caution">
    <text evidence="1">The sequence shown here is derived from an EMBL/GenBank/DDBJ whole genome shotgun (WGS) entry which is preliminary data.</text>
</comment>
<sequence length="350" mass="38947">MSAPDLLFGLRNNFYLGAYQAAINNSDVPNLSPDDAVERDCLVYRSYIALGSYQLVINEIDSSAATPLQAVKLLAMYLSSPTNKRRSGILQETTISSLHEWLGDPAIGNNPILRLIAGIIFLHEQDYNEALKHTNVGGTMDLHALNVQIFLKMHRSDYAEKQLRVMQQIDEDHTLTQLASAWLNLAVGGSKIQEAYLIFQDFSEKYQMTSLILNGKAVCCMHMGNFDEAESLLLEALNKASLNAASRKETRWSKCPIWVPEVNVSRTVNLDHLVDIGTVWGLKSPCKCLVVIEDAKDPETLANLVVCSLHLGKSSSRYLNQLKLSHPDHMLVKRSSSAEESFDRAVQTIA</sequence>
<proteinExistence type="predicted"/>
<protein>
    <submittedName>
        <fullName evidence="1">Uncharacterized protein</fullName>
    </submittedName>
</protein>